<dbReference type="InterPro" id="IPR041373">
    <property type="entry name" value="RT_RNaseH"/>
</dbReference>
<keyword evidence="2" id="KW-0548">Nucleotidyltransferase</keyword>
<evidence type="ECO:0000259" key="7">
    <source>
        <dbReference type="Pfam" id="PF17917"/>
    </source>
</evidence>
<evidence type="ECO:0000313" key="9">
    <source>
        <dbReference type="EMBL" id="MCI01626.1"/>
    </source>
</evidence>
<accession>A0A392NRD2</accession>
<feature type="domain" description="Integrase zinc-binding" evidence="8">
    <location>
        <begin position="206"/>
        <end position="260"/>
    </location>
</feature>
<evidence type="ECO:0000256" key="6">
    <source>
        <dbReference type="ARBA" id="ARBA00022918"/>
    </source>
</evidence>
<evidence type="ECO:0000313" key="10">
    <source>
        <dbReference type="Proteomes" id="UP000265520"/>
    </source>
</evidence>
<dbReference type="Pfam" id="PF17917">
    <property type="entry name" value="RT_RNaseH"/>
    <property type="match status" value="1"/>
</dbReference>
<dbReference type="SUPFAM" id="SSF56672">
    <property type="entry name" value="DNA/RNA polymerases"/>
    <property type="match status" value="1"/>
</dbReference>
<keyword evidence="6" id="KW-0695">RNA-directed DNA polymerase</keyword>
<dbReference type="FunFam" id="1.10.340.70:FF:000001">
    <property type="entry name" value="Retrovirus-related Pol polyprotein from transposon gypsy-like Protein"/>
    <property type="match status" value="1"/>
</dbReference>
<evidence type="ECO:0000256" key="3">
    <source>
        <dbReference type="ARBA" id="ARBA00022722"/>
    </source>
</evidence>
<keyword evidence="1" id="KW-0808">Transferase</keyword>
<keyword evidence="3" id="KW-0540">Nuclease</keyword>
<protein>
    <submittedName>
        <fullName evidence="9">Ty3/Gypsy retrotransposon protein</fullName>
    </submittedName>
</protein>
<evidence type="ECO:0000256" key="2">
    <source>
        <dbReference type="ARBA" id="ARBA00022695"/>
    </source>
</evidence>
<sequence length="279" mass="31120">MLAAPVLSLPDFSKDFVIETDASNVGIGAVLMQDGHPLAFFSKKLGPKMQAASVYIKELHAITESVLKWRQYLLGHFFFIRTDHKSIKELLQQVIQTPDQQSYVRKLLGFQFRIEYKPGASNKVADALSRVPADWPESESILSFHALVSSPTHHIVLQLQQDNVSDPFYKVFHDQHAQGVLPHPYAVVNGILLHAGRFVINPASVLCHKVISEFHDTPSGGHAGVKRTLVRLAANFYWSGMRKAVEVFVSSCLTCQQIKYSTQVPAGLLQPLPVPETVW</sequence>
<proteinExistence type="predicted"/>
<feature type="domain" description="Reverse transcriptase RNase H-like" evidence="7">
    <location>
        <begin position="11"/>
        <end position="108"/>
    </location>
</feature>
<dbReference type="EMBL" id="LXQA010046639">
    <property type="protein sequence ID" value="MCI01626.1"/>
    <property type="molecule type" value="Genomic_DNA"/>
</dbReference>
<organism evidence="9 10">
    <name type="scientific">Trifolium medium</name>
    <dbReference type="NCBI Taxonomy" id="97028"/>
    <lineage>
        <taxon>Eukaryota</taxon>
        <taxon>Viridiplantae</taxon>
        <taxon>Streptophyta</taxon>
        <taxon>Embryophyta</taxon>
        <taxon>Tracheophyta</taxon>
        <taxon>Spermatophyta</taxon>
        <taxon>Magnoliopsida</taxon>
        <taxon>eudicotyledons</taxon>
        <taxon>Gunneridae</taxon>
        <taxon>Pentapetalae</taxon>
        <taxon>rosids</taxon>
        <taxon>fabids</taxon>
        <taxon>Fabales</taxon>
        <taxon>Fabaceae</taxon>
        <taxon>Papilionoideae</taxon>
        <taxon>50 kb inversion clade</taxon>
        <taxon>NPAAA clade</taxon>
        <taxon>Hologalegina</taxon>
        <taxon>IRL clade</taxon>
        <taxon>Trifolieae</taxon>
        <taxon>Trifolium</taxon>
    </lineage>
</organism>
<evidence type="ECO:0000256" key="4">
    <source>
        <dbReference type="ARBA" id="ARBA00022759"/>
    </source>
</evidence>
<dbReference type="GO" id="GO:0016787">
    <property type="term" value="F:hydrolase activity"/>
    <property type="evidence" value="ECO:0007669"/>
    <property type="project" value="UniProtKB-KW"/>
</dbReference>
<dbReference type="AlphaFoldDB" id="A0A392NRD2"/>
<dbReference type="InterPro" id="IPR043502">
    <property type="entry name" value="DNA/RNA_pol_sf"/>
</dbReference>
<dbReference type="InterPro" id="IPR050951">
    <property type="entry name" value="Retrovirus_Pol_polyprotein"/>
</dbReference>
<comment type="caution">
    <text evidence="9">The sequence shown here is derived from an EMBL/GenBank/DDBJ whole genome shotgun (WGS) entry which is preliminary data.</text>
</comment>
<keyword evidence="10" id="KW-1185">Reference proteome</keyword>
<reference evidence="9 10" key="1">
    <citation type="journal article" date="2018" name="Front. Plant Sci.">
        <title>Red Clover (Trifolium pratense) and Zigzag Clover (T. medium) - A Picture of Genomic Similarities and Differences.</title>
        <authorList>
            <person name="Dluhosova J."/>
            <person name="Istvanek J."/>
            <person name="Nedelnik J."/>
            <person name="Repkova J."/>
        </authorList>
    </citation>
    <scope>NUCLEOTIDE SEQUENCE [LARGE SCALE GENOMIC DNA]</scope>
    <source>
        <strain evidence="10">cv. 10/8</strain>
        <tissue evidence="9">Leaf</tissue>
    </source>
</reference>
<evidence type="ECO:0000256" key="1">
    <source>
        <dbReference type="ARBA" id="ARBA00022679"/>
    </source>
</evidence>
<dbReference type="PANTHER" id="PTHR37984:SF5">
    <property type="entry name" value="PROTEIN NYNRIN-LIKE"/>
    <property type="match status" value="1"/>
</dbReference>
<evidence type="ECO:0000259" key="8">
    <source>
        <dbReference type="Pfam" id="PF17921"/>
    </source>
</evidence>
<dbReference type="PANTHER" id="PTHR37984">
    <property type="entry name" value="PROTEIN CBG26694"/>
    <property type="match status" value="1"/>
</dbReference>
<dbReference type="Pfam" id="PF17921">
    <property type="entry name" value="Integrase_H2C2"/>
    <property type="match status" value="1"/>
</dbReference>
<dbReference type="CDD" id="cd09274">
    <property type="entry name" value="RNase_HI_RT_Ty3"/>
    <property type="match status" value="1"/>
</dbReference>
<evidence type="ECO:0000256" key="5">
    <source>
        <dbReference type="ARBA" id="ARBA00022801"/>
    </source>
</evidence>
<dbReference type="GO" id="GO:0003964">
    <property type="term" value="F:RNA-directed DNA polymerase activity"/>
    <property type="evidence" value="ECO:0007669"/>
    <property type="project" value="UniProtKB-KW"/>
</dbReference>
<name>A0A392NRD2_9FABA</name>
<dbReference type="Proteomes" id="UP000265520">
    <property type="component" value="Unassembled WGS sequence"/>
</dbReference>
<keyword evidence="4" id="KW-0255">Endonuclease</keyword>
<dbReference type="GO" id="GO:0004519">
    <property type="term" value="F:endonuclease activity"/>
    <property type="evidence" value="ECO:0007669"/>
    <property type="project" value="UniProtKB-KW"/>
</dbReference>
<dbReference type="Gene3D" id="3.10.20.370">
    <property type="match status" value="1"/>
</dbReference>
<dbReference type="Gene3D" id="1.10.340.70">
    <property type="match status" value="1"/>
</dbReference>
<dbReference type="InterPro" id="IPR041588">
    <property type="entry name" value="Integrase_H2C2"/>
</dbReference>
<feature type="non-terminal residue" evidence="9">
    <location>
        <position position="279"/>
    </location>
</feature>
<keyword evidence="5" id="KW-0378">Hydrolase</keyword>